<dbReference type="PROSITE" id="PS50067">
    <property type="entry name" value="KINESIN_MOTOR_2"/>
    <property type="match status" value="1"/>
</dbReference>
<dbReference type="AlphaFoldDB" id="A0AAW1Q7H6"/>
<keyword evidence="1 2" id="KW-0505">Motor protein</keyword>
<comment type="similarity">
    <text evidence="2">Belongs to the TRAFAC class myosin-kinesin ATPase superfamily. Kinesin family.</text>
</comment>
<dbReference type="GO" id="GO:0007052">
    <property type="term" value="P:mitotic spindle organization"/>
    <property type="evidence" value="ECO:0007669"/>
    <property type="project" value="TreeGrafter"/>
</dbReference>
<dbReference type="SMART" id="SM00129">
    <property type="entry name" value="KISc"/>
    <property type="match status" value="1"/>
</dbReference>
<organism evidence="5 6">
    <name type="scientific">[Myrmecia] bisecta</name>
    <dbReference type="NCBI Taxonomy" id="41462"/>
    <lineage>
        <taxon>Eukaryota</taxon>
        <taxon>Viridiplantae</taxon>
        <taxon>Chlorophyta</taxon>
        <taxon>core chlorophytes</taxon>
        <taxon>Trebouxiophyceae</taxon>
        <taxon>Trebouxiales</taxon>
        <taxon>Trebouxiaceae</taxon>
        <taxon>Myrmecia</taxon>
    </lineage>
</organism>
<evidence type="ECO:0000313" key="5">
    <source>
        <dbReference type="EMBL" id="KAK9816845.1"/>
    </source>
</evidence>
<sequence length="680" mass="74120">MESTQPKGPTRLPLHLANVKVAVRLRPRALGAQGSHATVPDLVHCQFGRLKLDCVLDERANNEAVFQATVRQMAEDLLRGNSSTLLLLGAPASGKSYTLEGLEEPDCHQAGLIVQTVAHLLQSSTGTGTLTAGYTALTAGPRPVLVDLLAPGSAPHASQGQPDEERQAFTLTFVELRYDMAQRLQTGSEARKQMQHADAPAAPSVWRIESVVKAQRHLITSSPQSSAALRQLRLVEKESGMLRRQVLDLLHILQVQIIDLHREAAHIRAFTLAEADKAAVQSSLGGSKRVSKEDLAAAHEQQSTTSTDLRGQLAVLQARLSDNEAGQAAKDKALEELQQQHAAGQAEVARLHADADRLRFEIGEVLTKADAETTALMGKLGACQQDNAQLHTQLQAAADSLEAAEHSMLTAVQQAEARFQQRCTEAAAAQQALLLDIGQLRQAQQAGQERQTDLERQLSAAKKREGLLVAELQGLRQQAGLLEKQRMAEVTQLSTAAADAAHFEKEACALRNQVGELQSQLKKLQRKLAQATQPGESPPQAPPQVDRSPWGANQRPEEHSDQPTPAVRPVSVQHTEGHYAQHALGKLGLDNDDLYDLNRRLFHTWTDARSELSVTKHQLMDCQVQSVLKDCNHSTSCRCHSADVTKSDQQHHHVGLFPKTPTKFDSLSTRLALRRAVGES</sequence>
<dbReference type="GO" id="GO:0005524">
    <property type="term" value="F:ATP binding"/>
    <property type="evidence" value="ECO:0007669"/>
    <property type="project" value="UniProtKB-UniRule"/>
</dbReference>
<keyword evidence="2" id="KW-0547">Nucleotide-binding</keyword>
<gene>
    <name evidence="5" type="ORF">WJX72_005981</name>
</gene>
<evidence type="ECO:0000256" key="3">
    <source>
        <dbReference type="SAM" id="MobiDB-lite"/>
    </source>
</evidence>
<protein>
    <recommendedName>
        <fullName evidence="4">Kinesin motor domain-containing protein</fullName>
    </recommendedName>
</protein>
<dbReference type="GO" id="GO:0008017">
    <property type="term" value="F:microtubule binding"/>
    <property type="evidence" value="ECO:0007669"/>
    <property type="project" value="InterPro"/>
</dbReference>
<accession>A0AAW1Q7H6</accession>
<feature type="region of interest" description="Disordered" evidence="3">
    <location>
        <begin position="525"/>
        <end position="572"/>
    </location>
</feature>
<dbReference type="Pfam" id="PF00225">
    <property type="entry name" value="Kinesin"/>
    <property type="match status" value="1"/>
</dbReference>
<dbReference type="GO" id="GO:0051231">
    <property type="term" value="P:spindle elongation"/>
    <property type="evidence" value="ECO:0007669"/>
    <property type="project" value="TreeGrafter"/>
</dbReference>
<feature type="binding site" evidence="2">
    <location>
        <begin position="89"/>
        <end position="96"/>
    </location>
    <ligand>
        <name>ATP</name>
        <dbReference type="ChEBI" id="CHEBI:30616"/>
    </ligand>
</feature>
<evidence type="ECO:0000256" key="2">
    <source>
        <dbReference type="PROSITE-ProRule" id="PRU00283"/>
    </source>
</evidence>
<dbReference type="PANTHER" id="PTHR47969:SF9">
    <property type="entry name" value="KINESIN-LIKE PROTEIN"/>
    <property type="match status" value="1"/>
</dbReference>
<dbReference type="PANTHER" id="PTHR47969">
    <property type="entry name" value="CHROMOSOME-ASSOCIATED KINESIN KIF4A-RELATED"/>
    <property type="match status" value="1"/>
</dbReference>
<dbReference type="Proteomes" id="UP001489004">
    <property type="component" value="Unassembled WGS sequence"/>
</dbReference>
<dbReference type="GO" id="GO:0007018">
    <property type="term" value="P:microtubule-based movement"/>
    <property type="evidence" value="ECO:0007669"/>
    <property type="project" value="InterPro"/>
</dbReference>
<feature type="domain" description="Kinesin motor" evidence="4">
    <location>
        <begin position="18"/>
        <end position="179"/>
    </location>
</feature>
<reference evidence="5 6" key="1">
    <citation type="journal article" date="2024" name="Nat. Commun.">
        <title>Phylogenomics reveals the evolutionary origins of lichenization in chlorophyte algae.</title>
        <authorList>
            <person name="Puginier C."/>
            <person name="Libourel C."/>
            <person name="Otte J."/>
            <person name="Skaloud P."/>
            <person name="Haon M."/>
            <person name="Grisel S."/>
            <person name="Petersen M."/>
            <person name="Berrin J.G."/>
            <person name="Delaux P.M."/>
            <person name="Dal Grande F."/>
            <person name="Keller J."/>
        </authorList>
    </citation>
    <scope>NUCLEOTIDE SEQUENCE [LARGE SCALE GENOMIC DNA]</scope>
    <source>
        <strain evidence="5 6">SAG 2043</strain>
    </source>
</reference>
<keyword evidence="2" id="KW-0067">ATP-binding</keyword>
<feature type="region of interest" description="Disordered" evidence="3">
    <location>
        <begin position="289"/>
        <end position="308"/>
    </location>
</feature>
<keyword evidence="6" id="KW-1185">Reference proteome</keyword>
<dbReference type="GO" id="GO:0005875">
    <property type="term" value="C:microtubule associated complex"/>
    <property type="evidence" value="ECO:0007669"/>
    <property type="project" value="TreeGrafter"/>
</dbReference>
<comment type="caution">
    <text evidence="5">The sequence shown here is derived from an EMBL/GenBank/DDBJ whole genome shotgun (WGS) entry which is preliminary data.</text>
</comment>
<dbReference type="InterPro" id="IPR027640">
    <property type="entry name" value="Kinesin-like_fam"/>
</dbReference>
<evidence type="ECO:0000259" key="4">
    <source>
        <dbReference type="PROSITE" id="PS50067"/>
    </source>
</evidence>
<dbReference type="Gene3D" id="3.40.850.10">
    <property type="entry name" value="Kinesin motor domain"/>
    <property type="match status" value="1"/>
</dbReference>
<dbReference type="GO" id="GO:0003777">
    <property type="term" value="F:microtubule motor activity"/>
    <property type="evidence" value="ECO:0007669"/>
    <property type="project" value="InterPro"/>
</dbReference>
<dbReference type="SUPFAM" id="SSF52540">
    <property type="entry name" value="P-loop containing nucleoside triphosphate hydrolases"/>
    <property type="match status" value="1"/>
</dbReference>
<name>A0AAW1Q7H6_9CHLO</name>
<dbReference type="InterPro" id="IPR036961">
    <property type="entry name" value="Kinesin_motor_dom_sf"/>
</dbReference>
<evidence type="ECO:0000256" key="1">
    <source>
        <dbReference type="ARBA" id="ARBA00023175"/>
    </source>
</evidence>
<dbReference type="InterPro" id="IPR027417">
    <property type="entry name" value="P-loop_NTPase"/>
</dbReference>
<proteinExistence type="inferred from homology"/>
<evidence type="ECO:0000313" key="6">
    <source>
        <dbReference type="Proteomes" id="UP001489004"/>
    </source>
</evidence>
<dbReference type="EMBL" id="JALJOR010000005">
    <property type="protein sequence ID" value="KAK9816845.1"/>
    <property type="molecule type" value="Genomic_DNA"/>
</dbReference>
<dbReference type="InterPro" id="IPR001752">
    <property type="entry name" value="Kinesin_motor_dom"/>
</dbReference>